<feature type="region of interest" description="Disordered" evidence="5">
    <location>
        <begin position="830"/>
        <end position="928"/>
    </location>
</feature>
<dbReference type="Pfam" id="PF00200">
    <property type="entry name" value="Disintegrin"/>
    <property type="match status" value="1"/>
</dbReference>
<evidence type="ECO:0000259" key="9">
    <source>
        <dbReference type="PROSITE" id="PS50215"/>
    </source>
</evidence>
<dbReference type="GO" id="GO:0046872">
    <property type="term" value="F:metal ion binding"/>
    <property type="evidence" value="ECO:0007669"/>
    <property type="project" value="UniProtKB-KW"/>
</dbReference>
<name>A0A197K2C4_9FUNG</name>
<evidence type="ECO:0000259" key="8">
    <source>
        <dbReference type="PROSITE" id="PS50214"/>
    </source>
</evidence>
<keyword evidence="6" id="KW-0812">Transmembrane</keyword>
<keyword evidence="6" id="KW-0472">Membrane</keyword>
<feature type="transmembrane region" description="Helical" evidence="6">
    <location>
        <begin position="796"/>
        <end position="816"/>
    </location>
</feature>
<dbReference type="SUPFAM" id="SSF57552">
    <property type="entry name" value="Blood coagulation inhibitor (disintegrin)"/>
    <property type="match status" value="1"/>
</dbReference>
<keyword evidence="1" id="KW-1015">Disulfide bond</keyword>
<feature type="compositionally biased region" description="Polar residues" evidence="5">
    <location>
        <begin position="895"/>
        <end position="904"/>
    </location>
</feature>
<dbReference type="InterPro" id="IPR051489">
    <property type="entry name" value="ADAM_Metalloproteinase"/>
</dbReference>
<dbReference type="SMART" id="SM00050">
    <property type="entry name" value="DISIN"/>
    <property type="match status" value="1"/>
</dbReference>
<comment type="caution">
    <text evidence="4">Lacks conserved residue(s) required for the propagation of feature annotation.</text>
</comment>
<dbReference type="OrthoDB" id="5951731at2759"/>
<feature type="binding site" evidence="4">
    <location>
        <position position="515"/>
    </location>
    <ligand>
        <name>Zn(2+)</name>
        <dbReference type="ChEBI" id="CHEBI:29105"/>
        <note>catalytic</note>
    </ligand>
</feature>
<dbReference type="Gene3D" id="3.40.390.10">
    <property type="entry name" value="Collagenase (Catalytic Domain)"/>
    <property type="match status" value="1"/>
</dbReference>
<evidence type="ECO:0000256" key="4">
    <source>
        <dbReference type="PROSITE-ProRule" id="PRU00276"/>
    </source>
</evidence>
<accession>A0A197K2C4</accession>
<evidence type="ECO:0000313" key="11">
    <source>
        <dbReference type="Proteomes" id="UP000078512"/>
    </source>
</evidence>
<feature type="active site" evidence="4">
    <location>
        <position position="516"/>
    </location>
</feature>
<dbReference type="STRING" id="1314771.A0A197K2C4"/>
<sequence>MVVFYCSSPSKKRTCLLAAATALLLTVTITPPPPVHAHSNAWPTITRSEHIIDIRHDILPKSPSSHPSSLHFRKRSIHDVFPPPSSSTPDSDPLSTIVRHDDIVRVQFSAYNTTFYLHLEPNTELIHPDADLGPGVSREDIKAFKGVVVQDIDHSERKWRRAATTTRAEKHTVEHMLYEEGVLGWARMMIEHDPDNKGAMVLRGAFMANGDTYHVTTRTHYHIQKRSDDAIPYSSPSSGSSLIIYRDSDLYDRAATQMRRKRGTEDGSTGHNTCGADALMKLEDTHPLGAKATSMASALTDHEFYYPPNLTTSIPDPSSSWMDLLAGSGGGSGGLRKRAVAMGVAGPDPVPEGCPTNRLVNYMGVAADCTYVRSYNGAVGARKQIFADFNTASAIYESTFNVALGVIQLNIVADGCPTEPAKDVAWNRECSPTYPIDQRLTDFSAWRGQDARVKDGAGLWHLMTKCNSGPVVGIAWTKALCQAKAQEQSSKGKAEVTAGAAVSSITPNEWMVVAHEIGHNFGAIHDCTTSTCTGTGTAIGCCPLSTTVCDAGAKFIMNPAESVATKLFSPCSIKAICSTIKSPSGQCLKPPGARQLQNSESNICGNGIKETGEQCDCGSAEDCAKDPCCDGATCKFKGAAVCDDLNDGCCQNCQFKAAGQVCRKAISECDLEEVCTGTSGECPADQTVKNQTPCKGTGTFSNMTGLECANGLCTSRDLQCKQQDRAGINSQCTASSTCELTCNDPKGSGLSCMQIPGVFFVDGTSCGFGGTCNGGTCEYANGVDGVVGWIKNHLTIAIPILSILGLLILCCIWSCCCGSCMNRRRYHNQQHGKPHRIDSNGYQFSSYAPPPGQPPVQQGQQYPMEALVPPPPAYGQPQSGPYMAMPQPQHAAFGTHSNHSSENPFSDHHAVSQPQAPPSRPQHPSGYI</sequence>
<dbReference type="InterPro" id="IPR036436">
    <property type="entry name" value="Disintegrin_dom_sf"/>
</dbReference>
<evidence type="ECO:0000256" key="2">
    <source>
        <dbReference type="ARBA" id="ARBA00056552"/>
    </source>
</evidence>
<dbReference type="GO" id="GO:0005886">
    <property type="term" value="C:plasma membrane"/>
    <property type="evidence" value="ECO:0007669"/>
    <property type="project" value="TreeGrafter"/>
</dbReference>
<dbReference type="Pfam" id="PF13688">
    <property type="entry name" value="Reprolysin_5"/>
    <property type="match status" value="1"/>
</dbReference>
<organism evidence="10 11">
    <name type="scientific">Linnemannia elongata AG-77</name>
    <dbReference type="NCBI Taxonomy" id="1314771"/>
    <lineage>
        <taxon>Eukaryota</taxon>
        <taxon>Fungi</taxon>
        <taxon>Fungi incertae sedis</taxon>
        <taxon>Mucoromycota</taxon>
        <taxon>Mortierellomycotina</taxon>
        <taxon>Mortierellomycetes</taxon>
        <taxon>Mortierellales</taxon>
        <taxon>Mortierellaceae</taxon>
        <taxon>Linnemannia</taxon>
    </lineage>
</organism>
<comment type="function">
    <text evidence="2">Probable zinc protease.</text>
</comment>
<dbReference type="PANTHER" id="PTHR45702">
    <property type="entry name" value="ADAM10/ADAM17 METALLOPEPTIDASE FAMILY MEMBER"/>
    <property type="match status" value="1"/>
</dbReference>
<evidence type="ECO:0000256" key="1">
    <source>
        <dbReference type="ARBA" id="ARBA00023157"/>
    </source>
</evidence>
<feature type="chain" id="PRO_5008276509" description="Disintegrin and metalloproteinase domain-containing protein B" evidence="7">
    <location>
        <begin position="38"/>
        <end position="928"/>
    </location>
</feature>
<dbReference type="InterPro" id="IPR024079">
    <property type="entry name" value="MetalloPept_cat_dom_sf"/>
</dbReference>
<dbReference type="PROSITE" id="PS50215">
    <property type="entry name" value="ADAM_MEPRO"/>
    <property type="match status" value="1"/>
</dbReference>
<feature type="binding site" evidence="4">
    <location>
        <position position="525"/>
    </location>
    <ligand>
        <name>Zn(2+)</name>
        <dbReference type="ChEBI" id="CHEBI:29105"/>
        <note>catalytic</note>
    </ligand>
</feature>
<keyword evidence="7" id="KW-0732">Signal</keyword>
<gene>
    <name evidence="10" type="ORF">K457DRAFT_353896</name>
</gene>
<dbReference type="InterPro" id="IPR001590">
    <property type="entry name" value="Peptidase_M12B"/>
</dbReference>
<dbReference type="EMBL" id="KV442028">
    <property type="protein sequence ID" value="OAQ31782.1"/>
    <property type="molecule type" value="Genomic_DNA"/>
</dbReference>
<dbReference type="PROSITE" id="PS50214">
    <property type="entry name" value="DISINTEGRIN_2"/>
    <property type="match status" value="1"/>
</dbReference>
<feature type="domain" description="Disintegrin" evidence="8">
    <location>
        <begin position="601"/>
        <end position="690"/>
    </location>
</feature>
<proteinExistence type="predicted"/>
<keyword evidence="11" id="KW-1185">Reference proteome</keyword>
<keyword evidence="4" id="KW-0862">Zinc</keyword>
<dbReference type="FunFam" id="4.10.70.10:FF:000003">
    <property type="entry name" value="Disintegrin and metalloproteinase domain-containing protein 17"/>
    <property type="match status" value="1"/>
</dbReference>
<dbReference type="GO" id="GO:0004222">
    <property type="term" value="F:metalloendopeptidase activity"/>
    <property type="evidence" value="ECO:0007669"/>
    <property type="project" value="InterPro"/>
</dbReference>
<evidence type="ECO:0000313" key="10">
    <source>
        <dbReference type="EMBL" id="OAQ31782.1"/>
    </source>
</evidence>
<feature type="signal peptide" evidence="7">
    <location>
        <begin position="1"/>
        <end position="37"/>
    </location>
</feature>
<feature type="binding site" evidence="4">
    <location>
        <position position="519"/>
    </location>
    <ligand>
        <name>Zn(2+)</name>
        <dbReference type="ChEBI" id="CHEBI:29105"/>
        <note>catalytic</note>
    </ligand>
</feature>
<evidence type="ECO:0000256" key="5">
    <source>
        <dbReference type="SAM" id="MobiDB-lite"/>
    </source>
</evidence>
<protein>
    <recommendedName>
        <fullName evidence="3">Disintegrin and metalloproteinase domain-containing protein B</fullName>
    </recommendedName>
</protein>
<keyword evidence="6" id="KW-1133">Transmembrane helix</keyword>
<dbReference type="InterPro" id="IPR001762">
    <property type="entry name" value="Disintegrin_dom"/>
</dbReference>
<dbReference type="GO" id="GO:0006509">
    <property type="term" value="P:membrane protein ectodomain proteolysis"/>
    <property type="evidence" value="ECO:0007669"/>
    <property type="project" value="TreeGrafter"/>
</dbReference>
<dbReference type="SUPFAM" id="SSF55486">
    <property type="entry name" value="Metalloproteases ('zincins'), catalytic domain"/>
    <property type="match status" value="1"/>
</dbReference>
<dbReference type="PANTHER" id="PTHR45702:SF2">
    <property type="entry name" value="KUZBANIAN, ISOFORM A"/>
    <property type="match status" value="1"/>
</dbReference>
<evidence type="ECO:0000256" key="6">
    <source>
        <dbReference type="SAM" id="Phobius"/>
    </source>
</evidence>
<keyword evidence="4" id="KW-0479">Metal-binding</keyword>
<dbReference type="Proteomes" id="UP000078512">
    <property type="component" value="Unassembled WGS sequence"/>
</dbReference>
<reference evidence="10 11" key="1">
    <citation type="submission" date="2016-05" db="EMBL/GenBank/DDBJ databases">
        <title>Genome sequencing reveals origins of a unique bacterial endosymbiosis in the earliest lineages of terrestrial Fungi.</title>
        <authorList>
            <consortium name="DOE Joint Genome Institute"/>
            <person name="Uehling J."/>
            <person name="Gryganskyi A."/>
            <person name="Hameed K."/>
            <person name="Tschaplinski T."/>
            <person name="Misztal P."/>
            <person name="Wu S."/>
            <person name="Desiro A."/>
            <person name="Vande Pol N."/>
            <person name="Du Z.-Y."/>
            <person name="Zienkiewicz A."/>
            <person name="Zienkiewicz K."/>
            <person name="Morin E."/>
            <person name="Tisserant E."/>
            <person name="Splivallo R."/>
            <person name="Hainaut M."/>
            <person name="Henrissat B."/>
            <person name="Ohm R."/>
            <person name="Kuo A."/>
            <person name="Yan J."/>
            <person name="Lipzen A."/>
            <person name="Nolan M."/>
            <person name="Labutti K."/>
            <person name="Barry K."/>
            <person name="Goldstein A."/>
            <person name="Labbe J."/>
            <person name="Schadt C."/>
            <person name="Tuskan G."/>
            <person name="Grigoriev I."/>
            <person name="Martin F."/>
            <person name="Vilgalys R."/>
            <person name="Bonito G."/>
        </authorList>
    </citation>
    <scope>NUCLEOTIDE SEQUENCE [LARGE SCALE GENOMIC DNA]</scope>
    <source>
        <strain evidence="10 11">AG-77</strain>
    </source>
</reference>
<feature type="domain" description="Peptidase M12B" evidence="9">
    <location>
        <begin position="358"/>
        <end position="592"/>
    </location>
</feature>
<evidence type="ECO:0000256" key="7">
    <source>
        <dbReference type="SAM" id="SignalP"/>
    </source>
</evidence>
<evidence type="ECO:0000256" key="3">
    <source>
        <dbReference type="ARBA" id="ARBA00074021"/>
    </source>
</evidence>
<dbReference type="Gene3D" id="4.10.70.10">
    <property type="entry name" value="Disintegrin domain"/>
    <property type="match status" value="1"/>
</dbReference>
<dbReference type="AlphaFoldDB" id="A0A197K2C4"/>